<proteinExistence type="predicted"/>
<dbReference type="Gene3D" id="1.10.1520.10">
    <property type="entry name" value="Ribonuclease III domain"/>
    <property type="match status" value="1"/>
</dbReference>
<name>A0AAV2GBD8_9ROSI</name>
<dbReference type="FunFam" id="1.10.1520.10:FF:000004">
    <property type="entry name" value="Endoribonuclease dicer-like 1"/>
    <property type="match status" value="1"/>
</dbReference>
<dbReference type="Pfam" id="PF00035">
    <property type="entry name" value="dsrm"/>
    <property type="match status" value="1"/>
</dbReference>
<dbReference type="GO" id="GO:0005634">
    <property type="term" value="C:nucleus"/>
    <property type="evidence" value="ECO:0007669"/>
    <property type="project" value="TreeGrafter"/>
</dbReference>
<keyword evidence="6" id="KW-0378">Hydrolase</keyword>
<dbReference type="CDD" id="cd00593">
    <property type="entry name" value="RIBOc"/>
    <property type="match status" value="1"/>
</dbReference>
<evidence type="ECO:0000256" key="6">
    <source>
        <dbReference type="ARBA" id="ARBA00022801"/>
    </source>
</evidence>
<organism evidence="10 11">
    <name type="scientific">Linum trigynum</name>
    <dbReference type="NCBI Taxonomy" id="586398"/>
    <lineage>
        <taxon>Eukaryota</taxon>
        <taxon>Viridiplantae</taxon>
        <taxon>Streptophyta</taxon>
        <taxon>Embryophyta</taxon>
        <taxon>Tracheophyta</taxon>
        <taxon>Spermatophyta</taxon>
        <taxon>Magnoliopsida</taxon>
        <taxon>eudicotyledons</taxon>
        <taxon>Gunneridae</taxon>
        <taxon>Pentapetalae</taxon>
        <taxon>rosids</taxon>
        <taxon>fabids</taxon>
        <taxon>Malpighiales</taxon>
        <taxon>Linaceae</taxon>
        <taxon>Linum</taxon>
    </lineage>
</organism>
<evidence type="ECO:0000256" key="5">
    <source>
        <dbReference type="ARBA" id="ARBA00022759"/>
    </source>
</evidence>
<keyword evidence="4" id="KW-0479">Metal-binding</keyword>
<dbReference type="GO" id="GO:0004525">
    <property type="term" value="F:ribonuclease III activity"/>
    <property type="evidence" value="ECO:0007669"/>
    <property type="project" value="InterPro"/>
</dbReference>
<dbReference type="SMART" id="SM00535">
    <property type="entry name" value="RIBOc"/>
    <property type="match status" value="1"/>
</dbReference>
<dbReference type="InterPro" id="IPR000999">
    <property type="entry name" value="RNase_III_dom"/>
</dbReference>
<feature type="domain" description="RNase III" evidence="9">
    <location>
        <begin position="37"/>
        <end position="192"/>
    </location>
</feature>
<dbReference type="AlphaFoldDB" id="A0AAV2GBD8"/>
<dbReference type="Gene3D" id="3.30.160.20">
    <property type="match status" value="1"/>
</dbReference>
<sequence length="294" mass="33225">MEAQLEINYADDNKPLMTNDRPQMSVAGADPPDWPPLEEVEEILGYSFADKRWLEEALTHASFRRQQEEAAAAAAGTSGGGVSYERLEYMGDCVLNLIVSREQFFRYPDLMPGDLTRLRAANVDTEKLARAALNHGLHRYLRHRKPQLGDQIEAFVEEIAEYPVHSNGLVNAPKTLADIVESLIGAVFVDSHCSVDTVWKVFKRLLEPIVEKETLRVHPVTELYEMCQKRKLRLEFKGSWKQGIDVYVNDQLAGRGNYESKKEIAQNRAAKDALDNLGKIVLLLEDGEDDQIVD</sequence>
<dbReference type="EMBL" id="OZ034821">
    <property type="protein sequence ID" value="CAL1407143.1"/>
    <property type="molecule type" value="Genomic_DNA"/>
</dbReference>
<dbReference type="PANTHER" id="PTHR14950">
    <property type="entry name" value="DICER-RELATED"/>
    <property type="match status" value="1"/>
</dbReference>
<dbReference type="SUPFAM" id="SSF69065">
    <property type="entry name" value="RNase III domain-like"/>
    <property type="match status" value="1"/>
</dbReference>
<keyword evidence="7" id="KW-0460">Magnesium</keyword>
<keyword evidence="3" id="KW-0540">Nuclease</keyword>
<keyword evidence="11" id="KW-1185">Reference proteome</keyword>
<gene>
    <name evidence="10" type="ORF">LTRI10_LOCUS46829</name>
</gene>
<dbReference type="GO" id="GO:0030422">
    <property type="term" value="P:siRNA processing"/>
    <property type="evidence" value="ECO:0007669"/>
    <property type="project" value="TreeGrafter"/>
</dbReference>
<dbReference type="GO" id="GO:0003723">
    <property type="term" value="F:RNA binding"/>
    <property type="evidence" value="ECO:0007669"/>
    <property type="project" value="UniProtKB-KW"/>
</dbReference>
<comment type="cofactor">
    <cofactor evidence="1">
        <name>Mn(2+)</name>
        <dbReference type="ChEBI" id="CHEBI:29035"/>
    </cofactor>
</comment>
<dbReference type="Proteomes" id="UP001497516">
    <property type="component" value="Chromosome 8"/>
</dbReference>
<keyword evidence="8" id="KW-0694">RNA-binding</keyword>
<dbReference type="InterPro" id="IPR014720">
    <property type="entry name" value="dsRBD_dom"/>
</dbReference>
<keyword evidence="5" id="KW-0255">Endonuclease</keyword>
<dbReference type="PANTHER" id="PTHR14950:SF54">
    <property type="entry name" value="RNASE II-LIKE 1"/>
    <property type="match status" value="1"/>
</dbReference>
<dbReference type="GO" id="GO:0046872">
    <property type="term" value="F:metal ion binding"/>
    <property type="evidence" value="ECO:0007669"/>
    <property type="project" value="UniProtKB-KW"/>
</dbReference>
<dbReference type="InterPro" id="IPR036389">
    <property type="entry name" value="RNase_III_sf"/>
</dbReference>
<dbReference type="PROSITE" id="PS50142">
    <property type="entry name" value="RNASE_3_2"/>
    <property type="match status" value="1"/>
</dbReference>
<evidence type="ECO:0000256" key="1">
    <source>
        <dbReference type="ARBA" id="ARBA00001936"/>
    </source>
</evidence>
<evidence type="ECO:0000256" key="2">
    <source>
        <dbReference type="ARBA" id="ARBA00001946"/>
    </source>
</evidence>
<evidence type="ECO:0000259" key="9">
    <source>
        <dbReference type="PROSITE" id="PS50142"/>
    </source>
</evidence>
<evidence type="ECO:0000256" key="4">
    <source>
        <dbReference type="ARBA" id="ARBA00022723"/>
    </source>
</evidence>
<comment type="cofactor">
    <cofactor evidence="2">
        <name>Mg(2+)</name>
        <dbReference type="ChEBI" id="CHEBI:18420"/>
    </cofactor>
</comment>
<evidence type="ECO:0000256" key="3">
    <source>
        <dbReference type="ARBA" id="ARBA00022722"/>
    </source>
</evidence>
<evidence type="ECO:0000313" key="10">
    <source>
        <dbReference type="EMBL" id="CAL1407143.1"/>
    </source>
</evidence>
<accession>A0AAV2GBD8</accession>
<reference evidence="10 11" key="1">
    <citation type="submission" date="2024-04" db="EMBL/GenBank/DDBJ databases">
        <authorList>
            <person name="Fracassetti M."/>
        </authorList>
    </citation>
    <scope>NUCLEOTIDE SEQUENCE [LARGE SCALE GENOMIC DNA]</scope>
</reference>
<evidence type="ECO:0000256" key="8">
    <source>
        <dbReference type="ARBA" id="ARBA00022884"/>
    </source>
</evidence>
<evidence type="ECO:0000313" key="11">
    <source>
        <dbReference type="Proteomes" id="UP001497516"/>
    </source>
</evidence>
<dbReference type="Pfam" id="PF00636">
    <property type="entry name" value="Ribonuclease_3"/>
    <property type="match status" value="1"/>
</dbReference>
<protein>
    <recommendedName>
        <fullName evidence="9">RNase III domain-containing protein</fullName>
    </recommendedName>
</protein>
<dbReference type="GO" id="GO:0005737">
    <property type="term" value="C:cytoplasm"/>
    <property type="evidence" value="ECO:0007669"/>
    <property type="project" value="TreeGrafter"/>
</dbReference>
<evidence type="ECO:0000256" key="7">
    <source>
        <dbReference type="ARBA" id="ARBA00022842"/>
    </source>
</evidence>
<dbReference type="SUPFAM" id="SSF54768">
    <property type="entry name" value="dsRNA-binding domain-like"/>
    <property type="match status" value="1"/>
</dbReference>